<feature type="region of interest" description="Disordered" evidence="1">
    <location>
        <begin position="130"/>
        <end position="189"/>
    </location>
</feature>
<dbReference type="AlphaFoldDB" id="A0A0H5PZJ2"/>
<name>A0A0H5PZJ2_9ZZZZ</name>
<accession>A0A0H5PZJ2</accession>
<reference evidence="2" key="2">
    <citation type="submission" date="2015-07" db="EMBL/GenBank/DDBJ databases">
        <title>Plasmids, circular viruses and viroids from rat gut.</title>
        <authorList>
            <person name="Jorgensen T.J."/>
            <person name="Hansen M.A."/>
            <person name="Xu Z."/>
            <person name="Tabak M.A."/>
            <person name="Sorensen S.J."/>
            <person name="Hansen L.H."/>
        </authorList>
    </citation>
    <scope>NUCLEOTIDE SEQUENCE</scope>
    <source>
        <strain evidence="2">RGRH0500</strain>
    </source>
</reference>
<feature type="region of interest" description="Disordered" evidence="1">
    <location>
        <begin position="53"/>
        <end position="73"/>
    </location>
</feature>
<organism evidence="2">
    <name type="scientific">uncultured prokaryote</name>
    <dbReference type="NCBI Taxonomy" id="198431"/>
    <lineage>
        <taxon>unclassified sequences</taxon>
        <taxon>environmental samples</taxon>
    </lineage>
</organism>
<reference evidence="2" key="1">
    <citation type="submission" date="2015-06" db="EMBL/GenBank/DDBJ databases">
        <authorList>
            <person name="Joergensen T."/>
        </authorList>
    </citation>
    <scope>NUCLEOTIDE SEQUENCE</scope>
    <source>
        <strain evidence="2">RGRH0500</strain>
    </source>
</reference>
<feature type="compositionally biased region" description="Low complexity" evidence="1">
    <location>
        <begin position="157"/>
        <end position="171"/>
    </location>
</feature>
<sequence length="189" mass="20971">MTIKDLALELGRSQQAIYKRLSRAGIDPKALRHKGGSDLTEEGERIIRELYAAPQEEATAAPPPTAKDDSTGLNAEVERLNSEVERLKSRLTEEKHRAELAEAREEAAANERDFLRIQLDNAIKASALASVKRLQAPEDPSEPPPDPQPVEVEEAPQEAQEPQQEAPAAAPRSFRQRWRDAINAWKGKA</sequence>
<proteinExistence type="predicted"/>
<evidence type="ECO:0000313" key="2">
    <source>
        <dbReference type="EMBL" id="CRY95141.1"/>
    </source>
</evidence>
<protein>
    <submittedName>
        <fullName evidence="2">Uncharacterized protein</fullName>
    </submittedName>
</protein>
<dbReference type="EMBL" id="LN853139">
    <property type="protein sequence ID" value="CRY95141.1"/>
    <property type="molecule type" value="Genomic_DNA"/>
</dbReference>
<evidence type="ECO:0000256" key="1">
    <source>
        <dbReference type="SAM" id="MobiDB-lite"/>
    </source>
</evidence>